<evidence type="ECO:0000259" key="1">
    <source>
        <dbReference type="PROSITE" id="PS50006"/>
    </source>
</evidence>
<sequence>MREVRICDSCGQHNNLGSLFCENADCGDDISYLPPTILGGNRTNDQMEEGQFESQPVRTATKTIRMTGIRLVNTASGYEISIPLEGGIIGRSGTIQPDHFQNSQFVSNEHARIQLTATGYTIEDLDSTNGTKINGMKIPSGQQYPIPTGTRITVANLEYLVDNN</sequence>
<dbReference type="Gene3D" id="2.60.200.20">
    <property type="match status" value="1"/>
</dbReference>
<evidence type="ECO:0000313" key="3">
    <source>
        <dbReference type="Proteomes" id="UP000219636"/>
    </source>
</evidence>
<protein>
    <submittedName>
        <fullName evidence="2">FHA domain-containing protein</fullName>
    </submittedName>
</protein>
<reference evidence="3" key="1">
    <citation type="submission" date="2017-08" db="EMBL/GenBank/DDBJ databases">
        <authorList>
            <person name="Varghese N."/>
            <person name="Submissions S."/>
        </authorList>
    </citation>
    <scope>NUCLEOTIDE SEQUENCE [LARGE SCALE GENOMIC DNA]</scope>
    <source>
        <strain evidence="3">JC22</strain>
    </source>
</reference>
<dbReference type="AlphaFoldDB" id="A0A285T3C9"/>
<gene>
    <name evidence="2" type="ORF">SAMN05880501_108147</name>
</gene>
<dbReference type="SUPFAM" id="SSF49879">
    <property type="entry name" value="SMAD/FHA domain"/>
    <property type="match status" value="1"/>
</dbReference>
<keyword evidence="3" id="KW-1185">Reference proteome</keyword>
<name>A0A285T3C9_9BACL</name>
<dbReference type="RefSeq" id="WP_097074078.1">
    <property type="nucleotide sequence ID" value="NZ_OBMQ01000008.1"/>
</dbReference>
<dbReference type="OrthoDB" id="9783862at2"/>
<organism evidence="2 3">
    <name type="scientific">Ureibacillus xyleni</name>
    <dbReference type="NCBI Taxonomy" id="614648"/>
    <lineage>
        <taxon>Bacteria</taxon>
        <taxon>Bacillati</taxon>
        <taxon>Bacillota</taxon>
        <taxon>Bacilli</taxon>
        <taxon>Bacillales</taxon>
        <taxon>Caryophanaceae</taxon>
        <taxon>Ureibacillus</taxon>
    </lineage>
</organism>
<dbReference type="Proteomes" id="UP000219636">
    <property type="component" value="Unassembled WGS sequence"/>
</dbReference>
<dbReference type="InterPro" id="IPR000253">
    <property type="entry name" value="FHA_dom"/>
</dbReference>
<proteinExistence type="predicted"/>
<dbReference type="InterPro" id="IPR008984">
    <property type="entry name" value="SMAD_FHA_dom_sf"/>
</dbReference>
<evidence type="ECO:0000313" key="2">
    <source>
        <dbReference type="EMBL" id="SOC15815.1"/>
    </source>
</evidence>
<dbReference type="SMART" id="SM00240">
    <property type="entry name" value="FHA"/>
    <property type="match status" value="1"/>
</dbReference>
<dbReference type="EMBL" id="OBMQ01000008">
    <property type="protein sequence ID" value="SOC15815.1"/>
    <property type="molecule type" value="Genomic_DNA"/>
</dbReference>
<feature type="domain" description="FHA" evidence="1">
    <location>
        <begin position="87"/>
        <end position="138"/>
    </location>
</feature>
<accession>A0A285T3C9</accession>
<dbReference type="Pfam" id="PF00498">
    <property type="entry name" value="FHA"/>
    <property type="match status" value="1"/>
</dbReference>
<dbReference type="CDD" id="cd00060">
    <property type="entry name" value="FHA"/>
    <property type="match status" value="1"/>
</dbReference>
<dbReference type="PROSITE" id="PS50006">
    <property type="entry name" value="FHA_DOMAIN"/>
    <property type="match status" value="1"/>
</dbReference>